<dbReference type="AlphaFoldDB" id="A0A9N9Z1U2"/>
<dbReference type="OrthoDB" id="539213at2759"/>
<gene>
    <name evidence="4" type="ORF">CSOL1703_00013526</name>
</gene>
<keyword evidence="1" id="KW-0677">Repeat</keyword>
<accession>A0A9N9Z1U2</accession>
<organism evidence="4 5">
    <name type="scientific">Clonostachys solani</name>
    <dbReference type="NCBI Taxonomy" id="160281"/>
    <lineage>
        <taxon>Eukaryota</taxon>
        <taxon>Fungi</taxon>
        <taxon>Dikarya</taxon>
        <taxon>Ascomycota</taxon>
        <taxon>Pezizomycotina</taxon>
        <taxon>Sordariomycetes</taxon>
        <taxon>Hypocreomycetidae</taxon>
        <taxon>Hypocreales</taxon>
        <taxon>Bionectriaceae</taxon>
        <taxon>Clonostachys</taxon>
    </lineage>
</organism>
<protein>
    <recommendedName>
        <fullName evidence="6">Ankyrin</fullName>
    </recommendedName>
</protein>
<dbReference type="SUPFAM" id="SSF48403">
    <property type="entry name" value="Ankyrin repeat"/>
    <property type="match status" value="3"/>
</dbReference>
<evidence type="ECO:0008006" key="6">
    <source>
        <dbReference type="Google" id="ProtNLM"/>
    </source>
</evidence>
<feature type="non-terminal residue" evidence="4">
    <location>
        <position position="1115"/>
    </location>
</feature>
<name>A0A9N9Z1U2_9HYPO</name>
<proteinExistence type="predicted"/>
<feature type="repeat" description="ANK" evidence="3">
    <location>
        <begin position="792"/>
        <end position="824"/>
    </location>
</feature>
<dbReference type="EMBL" id="CABFOC020000031">
    <property type="protein sequence ID" value="CAH0047516.1"/>
    <property type="molecule type" value="Genomic_DNA"/>
</dbReference>
<evidence type="ECO:0000256" key="1">
    <source>
        <dbReference type="ARBA" id="ARBA00022737"/>
    </source>
</evidence>
<evidence type="ECO:0000256" key="2">
    <source>
        <dbReference type="ARBA" id="ARBA00023043"/>
    </source>
</evidence>
<evidence type="ECO:0000313" key="5">
    <source>
        <dbReference type="Proteomes" id="UP000775872"/>
    </source>
</evidence>
<keyword evidence="2 3" id="KW-0040">ANK repeat</keyword>
<dbReference type="InterPro" id="IPR002110">
    <property type="entry name" value="Ankyrin_rpt"/>
</dbReference>
<dbReference type="PROSITE" id="PS50088">
    <property type="entry name" value="ANK_REPEAT"/>
    <property type="match status" value="4"/>
</dbReference>
<feature type="repeat" description="ANK" evidence="3">
    <location>
        <begin position="1010"/>
        <end position="1037"/>
    </location>
</feature>
<dbReference type="Gene3D" id="1.25.40.20">
    <property type="entry name" value="Ankyrin repeat-containing domain"/>
    <property type="match status" value="3"/>
</dbReference>
<dbReference type="SMART" id="SM00248">
    <property type="entry name" value="ANK"/>
    <property type="match status" value="12"/>
</dbReference>
<dbReference type="Pfam" id="PF12796">
    <property type="entry name" value="Ank_2"/>
    <property type="match status" value="3"/>
</dbReference>
<sequence length="1115" mass="122596">HSQYEAQLKKWGWVKNLSKTEWNLVLPLYHWLKEQQMDVRVRVSGRPLEKARLERGRRYIKIRFDDGLVPPPTGWLSMSNYRHITIETREANREWSQYPSLDNTGDVPGPGLNPDLDLLPAELMLQDMPPQENVLGFDNGTLIQATLNGSETIGAFPVHMVDSWFNARETPLDNIIKPQFGDNHPITHPPNNYQIPCILWELPPFFQFLLEMPAMTLLENTTRIGASIELVSQRLVELVQEIESQSDLFAIAFGANSLPYAILYSIANGFTGLSEVPASSVVKLLRSEPHVYATMHKLLLDASALIAKPFAENLLKASVEAADAEAVRVIAGTMMQRGIKIDTNELVCECDGMFFTPAELAGKLRNVDLLQVLLKFGADPNKSLKNDTSAIRGALDWALNVKNVNGVFLEGEIEPSFALVQMLVEAGAKVNVYSLLRSADWCRDSRILALMLKKITDDQHDKLLQHLPDLVKKIDNDLGIQATQTLFQLLKGDGCQCSSYISPVSKHHLQRSLNEAITHQNLELCQLILNHTVPGPSALPLAIGKGDRRIASLLIQHGACVSDVAAREGEAPSESYIGGPLATPLGEAIRLQDPSMLQWVEQQGAWTFVSDEKYLESVAEAATSVGNMAVLERLFAMDVVRDRDPSPNFRNALEAATHKEHIPIVQLLLDNGARPDETILELALKAKDGELVRMILDSDIAFSYSGSEDPGATSASEDYRCALELAIEWGDTQIIEELIFAKAHHSMPQQGSRGLCAAIRTGNVVLVDLLLSAGVSPDAAYWYQDSKSHLVRSISPLFTAVKSGNEGMARHLLQKGADPADATALSLAIELDKTSLFRTLLRAFRQSYPTGRSDFGADPLIRAIEKEGCPYFEELLEAKMNVNHVSRRHECTPLGSAVERHGTAYLGIAARLLESGADPNAIARVDRLRDRFYYIDALLPPKTALLIAIEAGNKDMVELLLRNGADVNKEARRGITRTPLQSACQRRSLPIVQLLLRWDADVNAPPSFRNGGTALQLACLSGSIKIVRHLLSIGANVFGPTSAANGRSALENAAENGRLDVIKVLWDATGGCGFPATEVARAHRFARARGFPGCAEYVAKLAEASLLDFSMAIRP</sequence>
<evidence type="ECO:0000256" key="3">
    <source>
        <dbReference type="PROSITE-ProRule" id="PRU00023"/>
    </source>
</evidence>
<feature type="repeat" description="ANK" evidence="3">
    <location>
        <begin position="975"/>
        <end position="1007"/>
    </location>
</feature>
<dbReference type="PANTHER" id="PTHR24123:SF33">
    <property type="entry name" value="PROTEIN HOS4"/>
    <property type="match status" value="1"/>
</dbReference>
<dbReference type="PROSITE" id="PS50297">
    <property type="entry name" value="ANK_REP_REGION"/>
    <property type="match status" value="3"/>
</dbReference>
<feature type="repeat" description="ANK" evidence="3">
    <location>
        <begin position="940"/>
        <end position="972"/>
    </location>
</feature>
<feature type="non-terminal residue" evidence="4">
    <location>
        <position position="1"/>
    </location>
</feature>
<evidence type="ECO:0000313" key="4">
    <source>
        <dbReference type="EMBL" id="CAH0047516.1"/>
    </source>
</evidence>
<dbReference type="Proteomes" id="UP000775872">
    <property type="component" value="Unassembled WGS sequence"/>
</dbReference>
<reference evidence="4" key="1">
    <citation type="submission" date="2021-10" db="EMBL/GenBank/DDBJ databases">
        <authorList>
            <person name="Piombo E."/>
        </authorList>
    </citation>
    <scope>NUCLEOTIDE SEQUENCE</scope>
</reference>
<comment type="caution">
    <text evidence="4">The sequence shown here is derived from an EMBL/GenBank/DDBJ whole genome shotgun (WGS) entry which is preliminary data.</text>
</comment>
<dbReference type="InterPro" id="IPR051165">
    <property type="entry name" value="Multifunctional_ANK_Repeat"/>
</dbReference>
<dbReference type="PANTHER" id="PTHR24123">
    <property type="entry name" value="ANKYRIN REPEAT-CONTAINING"/>
    <property type="match status" value="1"/>
</dbReference>
<keyword evidence="5" id="KW-1185">Reference proteome</keyword>
<dbReference type="InterPro" id="IPR036770">
    <property type="entry name" value="Ankyrin_rpt-contain_sf"/>
</dbReference>